<dbReference type="InterPro" id="IPR025459">
    <property type="entry name" value="DUF4279"/>
</dbReference>
<dbReference type="Proteomes" id="UP000610746">
    <property type="component" value="Unassembled WGS sequence"/>
</dbReference>
<evidence type="ECO:0000313" key="2">
    <source>
        <dbReference type="Proteomes" id="UP000610746"/>
    </source>
</evidence>
<dbReference type="AlphaFoldDB" id="A0A8J8G8D9"/>
<dbReference type="Pfam" id="PF14106">
    <property type="entry name" value="DUF4279"/>
    <property type="match status" value="1"/>
</dbReference>
<organism evidence="1 2">
    <name type="scientific">Frigoriflavimonas asaccharolytica</name>
    <dbReference type="NCBI Taxonomy" id="2735899"/>
    <lineage>
        <taxon>Bacteria</taxon>
        <taxon>Pseudomonadati</taxon>
        <taxon>Bacteroidota</taxon>
        <taxon>Flavobacteriia</taxon>
        <taxon>Flavobacteriales</taxon>
        <taxon>Weeksellaceae</taxon>
        <taxon>Frigoriflavimonas</taxon>
    </lineage>
</organism>
<proteinExistence type="predicted"/>
<accession>A0A8J8G8D9</accession>
<evidence type="ECO:0008006" key="3">
    <source>
        <dbReference type="Google" id="ProtNLM"/>
    </source>
</evidence>
<gene>
    <name evidence="1" type="ORF">HNQ03_000894</name>
</gene>
<name>A0A8J8G8D9_9FLAO</name>
<sequence>MREEQLIEIIQHELIDKTWGITEQILKIHSPDYIDDKIQFANVVEFENEITVYLPIKDEKFYLIFYIDSIKNEIIGISTEAYISIYFKATSENLTINELKNCTSIEISKGWNKGDHRKFGIGNYNFSCIIIKPNVKPSTFQIKLSEIINLLNQDKKGIKKLSEIANGYIQVVMEFHDGNGMIGGPNLSSLNLKLLHELGLSIDFDLYTAGNRFKD</sequence>
<dbReference type="RefSeq" id="WP_173778448.1">
    <property type="nucleotide sequence ID" value="NZ_JABSNO010000005.1"/>
</dbReference>
<reference evidence="1" key="1">
    <citation type="submission" date="2020-05" db="EMBL/GenBank/DDBJ databases">
        <title>Genomic Encyclopedia of Type Strains, Phase IV (KMG-V): Genome sequencing to study the core and pangenomes of soil and plant-associated prokaryotes.</title>
        <authorList>
            <person name="Whitman W."/>
        </authorList>
    </citation>
    <scope>NUCLEOTIDE SEQUENCE</scope>
    <source>
        <strain evidence="1">16F</strain>
    </source>
</reference>
<keyword evidence="2" id="KW-1185">Reference proteome</keyword>
<comment type="caution">
    <text evidence="1">The sequence shown here is derived from an EMBL/GenBank/DDBJ whole genome shotgun (WGS) entry which is preliminary data.</text>
</comment>
<evidence type="ECO:0000313" key="1">
    <source>
        <dbReference type="EMBL" id="NRS91827.1"/>
    </source>
</evidence>
<dbReference type="EMBL" id="JABSNO010000005">
    <property type="protein sequence ID" value="NRS91827.1"/>
    <property type="molecule type" value="Genomic_DNA"/>
</dbReference>
<protein>
    <recommendedName>
        <fullName evidence="3">DUF4279 domain-containing protein</fullName>
    </recommendedName>
</protein>